<accession>A0ABR9J3U0</accession>
<dbReference type="RefSeq" id="WP_192590544.1">
    <property type="nucleotide sequence ID" value="NZ_JADBEE010000001.1"/>
</dbReference>
<organism evidence="3 4">
    <name type="scientific">Nesterenkonia halotolerans</name>
    <dbReference type="NCBI Taxonomy" id="225325"/>
    <lineage>
        <taxon>Bacteria</taxon>
        <taxon>Bacillati</taxon>
        <taxon>Actinomycetota</taxon>
        <taxon>Actinomycetes</taxon>
        <taxon>Micrococcales</taxon>
        <taxon>Micrococcaceae</taxon>
        <taxon>Nesterenkonia</taxon>
    </lineage>
</organism>
<keyword evidence="4" id="KW-1185">Reference proteome</keyword>
<evidence type="ECO:0000259" key="2">
    <source>
        <dbReference type="PROSITE" id="PS50943"/>
    </source>
</evidence>
<comment type="caution">
    <text evidence="3">The sequence shown here is derived from an EMBL/GenBank/DDBJ whole genome shotgun (WGS) entry which is preliminary data.</text>
</comment>
<dbReference type="EMBL" id="JADBEE010000001">
    <property type="protein sequence ID" value="MBE1513683.1"/>
    <property type="molecule type" value="Genomic_DNA"/>
</dbReference>
<dbReference type="PROSITE" id="PS50943">
    <property type="entry name" value="HTH_CROC1"/>
    <property type="match status" value="1"/>
</dbReference>
<dbReference type="SMART" id="SM00530">
    <property type="entry name" value="HTH_XRE"/>
    <property type="match status" value="1"/>
</dbReference>
<sequence length="100" mass="10947">MVRLPLSPAEVERGERLGALLRRARGERSMLATALEARVSPETLRKIESGRVATPAFPTIAAIAQVLDLSLDTVWAEMSAPERDGPMRETDHEAPERLAS</sequence>
<evidence type="ECO:0000256" key="1">
    <source>
        <dbReference type="SAM" id="MobiDB-lite"/>
    </source>
</evidence>
<dbReference type="Pfam" id="PF13560">
    <property type="entry name" value="HTH_31"/>
    <property type="match status" value="1"/>
</dbReference>
<dbReference type="InterPro" id="IPR010982">
    <property type="entry name" value="Lambda_DNA-bd_dom_sf"/>
</dbReference>
<dbReference type="InterPro" id="IPR001387">
    <property type="entry name" value="Cro/C1-type_HTH"/>
</dbReference>
<dbReference type="CDD" id="cd00093">
    <property type="entry name" value="HTH_XRE"/>
    <property type="match status" value="1"/>
</dbReference>
<name>A0ABR9J3U0_9MICC</name>
<dbReference type="SUPFAM" id="SSF47413">
    <property type="entry name" value="lambda repressor-like DNA-binding domains"/>
    <property type="match status" value="1"/>
</dbReference>
<dbReference type="Proteomes" id="UP000636579">
    <property type="component" value="Unassembled WGS sequence"/>
</dbReference>
<feature type="region of interest" description="Disordered" evidence="1">
    <location>
        <begin position="79"/>
        <end position="100"/>
    </location>
</feature>
<evidence type="ECO:0000313" key="4">
    <source>
        <dbReference type="Proteomes" id="UP000636579"/>
    </source>
</evidence>
<evidence type="ECO:0000313" key="3">
    <source>
        <dbReference type="EMBL" id="MBE1513683.1"/>
    </source>
</evidence>
<feature type="domain" description="HTH cro/C1-type" evidence="2">
    <location>
        <begin position="21"/>
        <end position="74"/>
    </location>
</feature>
<proteinExistence type="predicted"/>
<feature type="compositionally biased region" description="Basic and acidic residues" evidence="1">
    <location>
        <begin position="80"/>
        <end position="100"/>
    </location>
</feature>
<gene>
    <name evidence="3" type="ORF">H4W26_000438</name>
</gene>
<dbReference type="Gene3D" id="1.10.260.40">
    <property type="entry name" value="lambda repressor-like DNA-binding domains"/>
    <property type="match status" value="1"/>
</dbReference>
<protein>
    <submittedName>
        <fullName evidence="3">Transcriptional regulator with XRE-family HTH domain</fullName>
    </submittedName>
</protein>
<reference evidence="3 4" key="1">
    <citation type="submission" date="2020-10" db="EMBL/GenBank/DDBJ databases">
        <title>Sequencing the genomes of 1000 actinobacteria strains.</title>
        <authorList>
            <person name="Klenk H.-P."/>
        </authorList>
    </citation>
    <scope>NUCLEOTIDE SEQUENCE [LARGE SCALE GENOMIC DNA]</scope>
    <source>
        <strain evidence="3 4">DSM 15474</strain>
    </source>
</reference>